<dbReference type="Proteomes" id="UP000271162">
    <property type="component" value="Unassembled WGS sequence"/>
</dbReference>
<dbReference type="WBParaSite" id="NBR_0001839801-mRNA-1">
    <property type="protein sequence ID" value="NBR_0001839801-mRNA-1"/>
    <property type="gene ID" value="NBR_0001839801"/>
</dbReference>
<reference evidence="3" key="1">
    <citation type="submission" date="2017-02" db="UniProtKB">
        <authorList>
            <consortium name="WormBaseParasite"/>
        </authorList>
    </citation>
    <scope>IDENTIFICATION</scope>
</reference>
<evidence type="ECO:0000313" key="1">
    <source>
        <dbReference type="EMBL" id="VDL82124.1"/>
    </source>
</evidence>
<dbReference type="STRING" id="27835.A0A0N4YMJ6"/>
<accession>A0A0N4YMJ6</accession>
<name>A0A0N4YMJ6_NIPBR</name>
<sequence>MNQSVDHSVIFIIERNHRMRTNSSSSFASATALDEVAASSSASTAPSDNPEYMKTLRQYGRFFSTRLVQVWPHQRYLYLYYFTFLTES</sequence>
<dbReference type="AlphaFoldDB" id="A0A0N4YMJ6"/>
<evidence type="ECO:0000313" key="3">
    <source>
        <dbReference type="WBParaSite" id="NBR_0001839801-mRNA-1"/>
    </source>
</evidence>
<gene>
    <name evidence="1" type="ORF">NBR_LOCUS18399</name>
</gene>
<dbReference type="EMBL" id="UYSL01023379">
    <property type="protein sequence ID" value="VDL82124.1"/>
    <property type="molecule type" value="Genomic_DNA"/>
</dbReference>
<organism evidence="3">
    <name type="scientific">Nippostrongylus brasiliensis</name>
    <name type="common">Rat hookworm</name>
    <dbReference type="NCBI Taxonomy" id="27835"/>
    <lineage>
        <taxon>Eukaryota</taxon>
        <taxon>Metazoa</taxon>
        <taxon>Ecdysozoa</taxon>
        <taxon>Nematoda</taxon>
        <taxon>Chromadorea</taxon>
        <taxon>Rhabditida</taxon>
        <taxon>Rhabditina</taxon>
        <taxon>Rhabditomorpha</taxon>
        <taxon>Strongyloidea</taxon>
        <taxon>Heligmosomidae</taxon>
        <taxon>Nippostrongylus</taxon>
    </lineage>
</organism>
<proteinExistence type="predicted"/>
<protein>
    <submittedName>
        <fullName evidence="1 3">Uncharacterized protein</fullName>
    </submittedName>
</protein>
<reference evidence="1 2" key="2">
    <citation type="submission" date="2018-11" db="EMBL/GenBank/DDBJ databases">
        <authorList>
            <consortium name="Pathogen Informatics"/>
        </authorList>
    </citation>
    <scope>NUCLEOTIDE SEQUENCE [LARGE SCALE GENOMIC DNA]</scope>
</reference>
<keyword evidence="2" id="KW-1185">Reference proteome</keyword>
<evidence type="ECO:0000313" key="2">
    <source>
        <dbReference type="Proteomes" id="UP000271162"/>
    </source>
</evidence>